<dbReference type="GO" id="GO:0003824">
    <property type="term" value="F:catalytic activity"/>
    <property type="evidence" value="ECO:0007669"/>
    <property type="project" value="InterPro"/>
</dbReference>
<keyword evidence="4" id="KW-1185">Reference proteome</keyword>
<dbReference type="GeneID" id="87815974"/>
<reference evidence="3" key="1">
    <citation type="journal article" date="2023" name="Mol. Phylogenet. Evol.">
        <title>Genome-scale phylogeny and comparative genomics of the fungal order Sordariales.</title>
        <authorList>
            <person name="Hensen N."/>
            <person name="Bonometti L."/>
            <person name="Westerberg I."/>
            <person name="Brannstrom I.O."/>
            <person name="Guillou S."/>
            <person name="Cros-Aarteil S."/>
            <person name="Calhoun S."/>
            <person name="Haridas S."/>
            <person name="Kuo A."/>
            <person name="Mondo S."/>
            <person name="Pangilinan J."/>
            <person name="Riley R."/>
            <person name="LaButti K."/>
            <person name="Andreopoulos B."/>
            <person name="Lipzen A."/>
            <person name="Chen C."/>
            <person name="Yan M."/>
            <person name="Daum C."/>
            <person name="Ng V."/>
            <person name="Clum A."/>
            <person name="Steindorff A."/>
            <person name="Ohm R.A."/>
            <person name="Martin F."/>
            <person name="Silar P."/>
            <person name="Natvig D.O."/>
            <person name="Lalanne C."/>
            <person name="Gautier V."/>
            <person name="Ament-Velasquez S.L."/>
            <person name="Kruys A."/>
            <person name="Hutchinson M.I."/>
            <person name="Powell A.J."/>
            <person name="Barry K."/>
            <person name="Miller A.N."/>
            <person name="Grigoriev I.V."/>
            <person name="Debuchy R."/>
            <person name="Gladieux P."/>
            <person name="Hiltunen Thoren M."/>
            <person name="Johannesson H."/>
        </authorList>
    </citation>
    <scope>NUCLEOTIDE SEQUENCE</scope>
    <source>
        <strain evidence="3">CBS 141.50</strain>
    </source>
</reference>
<dbReference type="InterPro" id="IPR023631">
    <property type="entry name" value="Amidase_dom"/>
</dbReference>
<feature type="domain" description="Amidase" evidence="2">
    <location>
        <begin position="2"/>
        <end position="334"/>
    </location>
</feature>
<dbReference type="Proteomes" id="UP001302676">
    <property type="component" value="Unassembled WGS sequence"/>
</dbReference>
<comment type="caution">
    <text evidence="3">The sequence shown here is derived from an EMBL/GenBank/DDBJ whole genome shotgun (WGS) entry which is preliminary data.</text>
</comment>
<sequence>MNTKDMPTEYGSALYKGNQPNADASVVDIVRRAGALIMVLNPGPATTNPHDPNRTPGGSSAGSAAAVADFHVPLSFGTQTGGSVIRPASYTGTYAMKPTFNTISGGGIKVASLEFDTIGYSARSLEDLKLLTEILSISVEEPPEETALETMRVGFVKSPFWSSAGSGTLTAMEKAAEILNKHGVQVDYVEFPDGFTDADALNRMFKVIFVANGGVAFYNDYLMDATKTKLDPEVRASVDEARKLSRDEVRQAFDYYAALRPVLDKIATKYSALITPSATDEAPVSLGDMGSPIFNSVWTAAHMPVIHIPAFAGPRGMPVGLSLIACRNDDQHLLSVAKILSEPLMGEGGWQETLVCSEAGLAPEP</sequence>
<name>A0AAN6V9C2_9PEZI</name>
<dbReference type="SUPFAM" id="SSF75304">
    <property type="entry name" value="Amidase signature (AS) enzymes"/>
    <property type="match status" value="1"/>
</dbReference>
<dbReference type="Pfam" id="PF01425">
    <property type="entry name" value="Amidase"/>
    <property type="match status" value="1"/>
</dbReference>
<evidence type="ECO:0000259" key="2">
    <source>
        <dbReference type="Pfam" id="PF01425"/>
    </source>
</evidence>
<dbReference type="PANTHER" id="PTHR11895">
    <property type="entry name" value="TRANSAMIDASE"/>
    <property type="match status" value="1"/>
</dbReference>
<dbReference type="PANTHER" id="PTHR11895:SF7">
    <property type="entry name" value="GLUTAMYL-TRNA(GLN) AMIDOTRANSFERASE SUBUNIT A, MITOCHONDRIAL"/>
    <property type="match status" value="1"/>
</dbReference>
<reference evidence="3" key="2">
    <citation type="submission" date="2023-05" db="EMBL/GenBank/DDBJ databases">
        <authorList>
            <consortium name="Lawrence Berkeley National Laboratory"/>
            <person name="Steindorff A."/>
            <person name="Hensen N."/>
            <person name="Bonometti L."/>
            <person name="Westerberg I."/>
            <person name="Brannstrom I.O."/>
            <person name="Guillou S."/>
            <person name="Cros-Aarteil S."/>
            <person name="Calhoun S."/>
            <person name="Haridas S."/>
            <person name="Kuo A."/>
            <person name="Mondo S."/>
            <person name="Pangilinan J."/>
            <person name="Riley R."/>
            <person name="Labutti K."/>
            <person name="Andreopoulos B."/>
            <person name="Lipzen A."/>
            <person name="Chen C."/>
            <person name="Yanf M."/>
            <person name="Daum C."/>
            <person name="Ng V."/>
            <person name="Clum A."/>
            <person name="Ohm R."/>
            <person name="Martin F."/>
            <person name="Silar P."/>
            <person name="Natvig D."/>
            <person name="Lalanne C."/>
            <person name="Gautier V."/>
            <person name="Ament-Velasquez S.L."/>
            <person name="Kruys A."/>
            <person name="Hutchinson M.I."/>
            <person name="Powell A.J."/>
            <person name="Barry K."/>
            <person name="Miller A.N."/>
            <person name="Grigoriev I.V."/>
            <person name="Debuchy R."/>
            <person name="Gladieux P."/>
            <person name="Thoren M.H."/>
            <person name="Johannesson H."/>
        </authorList>
    </citation>
    <scope>NUCLEOTIDE SEQUENCE</scope>
    <source>
        <strain evidence="3">CBS 141.50</strain>
    </source>
</reference>
<dbReference type="RefSeq" id="XP_062640516.1">
    <property type="nucleotide sequence ID" value="XM_062779361.1"/>
</dbReference>
<evidence type="ECO:0000313" key="4">
    <source>
        <dbReference type="Proteomes" id="UP001302676"/>
    </source>
</evidence>
<proteinExistence type="predicted"/>
<gene>
    <name evidence="3" type="ORF">C8A04DRAFT_24941</name>
</gene>
<dbReference type="InterPro" id="IPR036928">
    <property type="entry name" value="AS_sf"/>
</dbReference>
<protein>
    <submittedName>
        <fullName evidence="3">Amidase signature domain-containing protein</fullName>
    </submittedName>
</protein>
<organism evidence="3 4">
    <name type="scientific">Dichotomopilus funicola</name>
    <dbReference type="NCBI Taxonomy" id="1934379"/>
    <lineage>
        <taxon>Eukaryota</taxon>
        <taxon>Fungi</taxon>
        <taxon>Dikarya</taxon>
        <taxon>Ascomycota</taxon>
        <taxon>Pezizomycotina</taxon>
        <taxon>Sordariomycetes</taxon>
        <taxon>Sordariomycetidae</taxon>
        <taxon>Sordariales</taxon>
        <taxon>Chaetomiaceae</taxon>
        <taxon>Dichotomopilus</taxon>
    </lineage>
</organism>
<evidence type="ECO:0000256" key="1">
    <source>
        <dbReference type="SAM" id="MobiDB-lite"/>
    </source>
</evidence>
<dbReference type="InterPro" id="IPR000120">
    <property type="entry name" value="Amidase"/>
</dbReference>
<accession>A0AAN6V9C2</accession>
<evidence type="ECO:0000313" key="3">
    <source>
        <dbReference type="EMBL" id="KAK4147145.1"/>
    </source>
</evidence>
<dbReference type="AlphaFoldDB" id="A0AAN6V9C2"/>
<feature type="region of interest" description="Disordered" evidence="1">
    <location>
        <begin position="43"/>
        <end position="62"/>
    </location>
</feature>
<dbReference type="Gene3D" id="3.90.1300.10">
    <property type="entry name" value="Amidase signature (AS) domain"/>
    <property type="match status" value="1"/>
</dbReference>
<dbReference type="EMBL" id="MU853557">
    <property type="protein sequence ID" value="KAK4147145.1"/>
    <property type="molecule type" value="Genomic_DNA"/>
</dbReference>